<organism evidence="1 2">
    <name type="scientific">Dillenia turbinata</name>
    <dbReference type="NCBI Taxonomy" id="194707"/>
    <lineage>
        <taxon>Eukaryota</taxon>
        <taxon>Viridiplantae</taxon>
        <taxon>Streptophyta</taxon>
        <taxon>Embryophyta</taxon>
        <taxon>Tracheophyta</taxon>
        <taxon>Spermatophyta</taxon>
        <taxon>Magnoliopsida</taxon>
        <taxon>eudicotyledons</taxon>
        <taxon>Gunneridae</taxon>
        <taxon>Pentapetalae</taxon>
        <taxon>Dilleniales</taxon>
        <taxon>Dilleniaceae</taxon>
        <taxon>Dillenia</taxon>
    </lineage>
</organism>
<comment type="caution">
    <text evidence="1">The sequence shown here is derived from an EMBL/GenBank/DDBJ whole genome shotgun (WGS) entry which is preliminary data.</text>
</comment>
<dbReference type="AlphaFoldDB" id="A0AAN8VYU9"/>
<proteinExistence type="predicted"/>
<gene>
    <name evidence="1" type="ORF">RJ641_031814</name>
</gene>
<dbReference type="EMBL" id="JBAMMX010000006">
    <property type="protein sequence ID" value="KAK6938306.1"/>
    <property type="molecule type" value="Genomic_DNA"/>
</dbReference>
<evidence type="ECO:0000313" key="1">
    <source>
        <dbReference type="EMBL" id="KAK6938306.1"/>
    </source>
</evidence>
<name>A0AAN8VYU9_9MAGN</name>
<dbReference type="Proteomes" id="UP001370490">
    <property type="component" value="Unassembled WGS sequence"/>
</dbReference>
<protein>
    <submittedName>
        <fullName evidence="1">Uncharacterized protein</fullName>
    </submittedName>
</protein>
<evidence type="ECO:0000313" key="2">
    <source>
        <dbReference type="Proteomes" id="UP001370490"/>
    </source>
</evidence>
<accession>A0AAN8VYU9</accession>
<sequence length="111" mass="12332">MAVATARTLLTITSTGSAPSTPCTLARTRVPDNMLCERSKLARNSKLCRRPIADGIGPVSLLDPSRSRIKLVQLPILDGSFPDKPFDISSNSVKYWRLKRDKSWNKMAVKF</sequence>
<keyword evidence="2" id="KW-1185">Reference proteome</keyword>
<reference evidence="1 2" key="1">
    <citation type="submission" date="2023-12" db="EMBL/GenBank/DDBJ databases">
        <title>A high-quality genome assembly for Dillenia turbinata (Dilleniales).</title>
        <authorList>
            <person name="Chanderbali A."/>
        </authorList>
    </citation>
    <scope>NUCLEOTIDE SEQUENCE [LARGE SCALE GENOMIC DNA]</scope>
    <source>
        <strain evidence="1">LSX21</strain>
        <tissue evidence="1">Leaf</tissue>
    </source>
</reference>